<proteinExistence type="predicted"/>
<keyword evidence="1" id="KW-0863">Zinc-finger</keyword>
<feature type="domain" description="C2H2-type" evidence="3">
    <location>
        <begin position="11"/>
        <end position="38"/>
    </location>
</feature>
<keyword evidence="5" id="KW-1185">Reference proteome</keyword>
<organism evidence="4 5">
    <name type="scientific">Suillus luteus UH-Slu-Lm8-n1</name>
    <dbReference type="NCBI Taxonomy" id="930992"/>
    <lineage>
        <taxon>Eukaryota</taxon>
        <taxon>Fungi</taxon>
        <taxon>Dikarya</taxon>
        <taxon>Basidiomycota</taxon>
        <taxon>Agaricomycotina</taxon>
        <taxon>Agaricomycetes</taxon>
        <taxon>Agaricomycetidae</taxon>
        <taxon>Boletales</taxon>
        <taxon>Suillineae</taxon>
        <taxon>Suillaceae</taxon>
        <taxon>Suillus</taxon>
    </lineage>
</organism>
<evidence type="ECO:0000259" key="3">
    <source>
        <dbReference type="PROSITE" id="PS50157"/>
    </source>
</evidence>
<evidence type="ECO:0000313" key="4">
    <source>
        <dbReference type="EMBL" id="KIK39459.1"/>
    </source>
</evidence>
<reference evidence="4 5" key="1">
    <citation type="submission" date="2014-04" db="EMBL/GenBank/DDBJ databases">
        <authorList>
            <consortium name="DOE Joint Genome Institute"/>
            <person name="Kuo A."/>
            <person name="Ruytinx J."/>
            <person name="Rineau F."/>
            <person name="Colpaert J."/>
            <person name="Kohler A."/>
            <person name="Nagy L.G."/>
            <person name="Floudas D."/>
            <person name="Copeland A."/>
            <person name="Barry K.W."/>
            <person name="Cichocki N."/>
            <person name="Veneault-Fourrey C."/>
            <person name="LaButti K."/>
            <person name="Lindquist E.A."/>
            <person name="Lipzen A."/>
            <person name="Lundell T."/>
            <person name="Morin E."/>
            <person name="Murat C."/>
            <person name="Sun H."/>
            <person name="Tunlid A."/>
            <person name="Henrissat B."/>
            <person name="Grigoriev I.V."/>
            <person name="Hibbett D.S."/>
            <person name="Martin F."/>
            <person name="Nordberg H.P."/>
            <person name="Cantor M.N."/>
            <person name="Hua S.X."/>
        </authorList>
    </citation>
    <scope>NUCLEOTIDE SEQUENCE [LARGE SCALE GENOMIC DNA]</scope>
    <source>
        <strain evidence="4 5">UH-Slu-Lm8-n1</strain>
    </source>
</reference>
<feature type="compositionally biased region" description="Low complexity" evidence="2">
    <location>
        <begin position="148"/>
        <end position="185"/>
    </location>
</feature>
<reference evidence="5" key="2">
    <citation type="submission" date="2015-01" db="EMBL/GenBank/DDBJ databases">
        <title>Evolutionary Origins and Diversification of the Mycorrhizal Mutualists.</title>
        <authorList>
            <consortium name="DOE Joint Genome Institute"/>
            <consortium name="Mycorrhizal Genomics Consortium"/>
            <person name="Kohler A."/>
            <person name="Kuo A."/>
            <person name="Nagy L.G."/>
            <person name="Floudas D."/>
            <person name="Copeland A."/>
            <person name="Barry K.W."/>
            <person name="Cichocki N."/>
            <person name="Veneault-Fourrey C."/>
            <person name="LaButti K."/>
            <person name="Lindquist E.A."/>
            <person name="Lipzen A."/>
            <person name="Lundell T."/>
            <person name="Morin E."/>
            <person name="Murat C."/>
            <person name="Riley R."/>
            <person name="Ohm R."/>
            <person name="Sun H."/>
            <person name="Tunlid A."/>
            <person name="Henrissat B."/>
            <person name="Grigoriev I.V."/>
            <person name="Hibbett D.S."/>
            <person name="Martin F."/>
        </authorList>
    </citation>
    <scope>NUCLEOTIDE SEQUENCE [LARGE SCALE GENOMIC DNA]</scope>
    <source>
        <strain evidence="5">UH-Slu-Lm8-n1</strain>
    </source>
</reference>
<dbReference type="InterPro" id="IPR036236">
    <property type="entry name" value="Znf_C2H2_sf"/>
</dbReference>
<dbReference type="PROSITE" id="PS00028">
    <property type="entry name" value="ZINC_FINGER_C2H2_1"/>
    <property type="match status" value="1"/>
</dbReference>
<dbReference type="InParanoid" id="A0A0D0AN65"/>
<evidence type="ECO:0000313" key="5">
    <source>
        <dbReference type="Proteomes" id="UP000054485"/>
    </source>
</evidence>
<dbReference type="Proteomes" id="UP000054485">
    <property type="component" value="Unassembled WGS sequence"/>
</dbReference>
<dbReference type="OrthoDB" id="654211at2759"/>
<dbReference type="AlphaFoldDB" id="A0A0D0AN65"/>
<feature type="region of interest" description="Disordered" evidence="2">
    <location>
        <begin position="128"/>
        <end position="193"/>
    </location>
</feature>
<name>A0A0D0AN65_9AGAM</name>
<accession>A0A0D0AN65</accession>
<dbReference type="SUPFAM" id="SSF57667">
    <property type="entry name" value="beta-beta-alpha zinc fingers"/>
    <property type="match status" value="1"/>
</dbReference>
<keyword evidence="1" id="KW-0862">Zinc</keyword>
<dbReference type="HOGENOM" id="CLU_1273009_0_0_1"/>
<evidence type="ECO:0000256" key="2">
    <source>
        <dbReference type="SAM" id="MobiDB-lite"/>
    </source>
</evidence>
<dbReference type="SMART" id="SM00355">
    <property type="entry name" value="ZnF_C2H2"/>
    <property type="match status" value="3"/>
</dbReference>
<dbReference type="GO" id="GO:0008270">
    <property type="term" value="F:zinc ion binding"/>
    <property type="evidence" value="ECO:0007669"/>
    <property type="project" value="UniProtKB-KW"/>
</dbReference>
<dbReference type="EMBL" id="KN835342">
    <property type="protein sequence ID" value="KIK39459.1"/>
    <property type="molecule type" value="Genomic_DNA"/>
</dbReference>
<dbReference type="PROSITE" id="PS50157">
    <property type="entry name" value="ZINC_FINGER_C2H2_2"/>
    <property type="match status" value="2"/>
</dbReference>
<keyword evidence="1" id="KW-0479">Metal-binding</keyword>
<feature type="domain" description="C2H2-type" evidence="3">
    <location>
        <begin position="42"/>
        <end position="71"/>
    </location>
</feature>
<dbReference type="Gene3D" id="3.30.160.60">
    <property type="entry name" value="Classic Zinc Finger"/>
    <property type="match status" value="1"/>
</dbReference>
<protein>
    <recommendedName>
        <fullName evidence="3">C2H2-type domain-containing protein</fullName>
    </recommendedName>
</protein>
<evidence type="ECO:0000256" key="1">
    <source>
        <dbReference type="PROSITE-ProRule" id="PRU00042"/>
    </source>
</evidence>
<gene>
    <name evidence="4" type="ORF">CY34DRAFT_808298</name>
</gene>
<sequence>MPAKKRTYTPVECTQCGRVISRNADLPRHMDTHASNKEELMHACEIGRCTHRTLQQSNLDTHTATHSGKLKYCFDCSFADKDPRKLMEHLVKCHSYKPIPTSYRSRRKSRRSAAAPYPPVRYVTPLVSCPSDRSRCPPRPTTPHSQASSSNSPWTGSSNSLPSSPPYVVSSPSTPSSTSTHLQTPPISPLSTFETAHSGKMKIAFIVHSQTRSQE</sequence>
<dbReference type="InterPro" id="IPR013087">
    <property type="entry name" value="Znf_C2H2_type"/>
</dbReference>
<dbReference type="STRING" id="930992.A0A0D0AN65"/>